<reference evidence="2" key="1">
    <citation type="journal article" date="2020" name="G3 (Bethesda)">
        <title>High-Quality Assemblies for Three Invasive Social Wasps from the &lt;i&gt;Vespula&lt;/i&gt; Genus.</title>
        <authorList>
            <person name="Harrop T.W.R."/>
            <person name="Guhlin J."/>
            <person name="McLaughlin G.M."/>
            <person name="Permina E."/>
            <person name="Stockwell P."/>
            <person name="Gilligan J."/>
            <person name="Le Lec M.F."/>
            <person name="Gruber M.A.M."/>
            <person name="Quinn O."/>
            <person name="Lovegrove M."/>
            <person name="Duncan E.J."/>
            <person name="Remnant E.J."/>
            <person name="Van Eeckhoven J."/>
            <person name="Graham B."/>
            <person name="Knapp R.A."/>
            <person name="Langford K.W."/>
            <person name="Kronenberg Z."/>
            <person name="Press M.O."/>
            <person name="Eacker S.M."/>
            <person name="Wilson-Rankin E.E."/>
            <person name="Purcell J."/>
            <person name="Lester P.J."/>
            <person name="Dearden P.K."/>
        </authorList>
    </citation>
    <scope>NUCLEOTIDE SEQUENCE</scope>
    <source>
        <strain evidence="2">Marl-1</strain>
    </source>
</reference>
<dbReference type="EMBL" id="JACSEA010000021">
    <property type="protein sequence ID" value="KAF7380959.1"/>
    <property type="molecule type" value="Genomic_DNA"/>
</dbReference>
<comment type="caution">
    <text evidence="2">The sequence shown here is derived from an EMBL/GenBank/DDBJ whole genome shotgun (WGS) entry which is preliminary data.</text>
</comment>
<gene>
    <name evidence="2" type="ORF">HZH66_014335</name>
</gene>
<dbReference type="AlphaFoldDB" id="A0A834MRG9"/>
<protein>
    <submittedName>
        <fullName evidence="2">Uncharacterized protein</fullName>
    </submittedName>
</protein>
<proteinExistence type="predicted"/>
<dbReference type="Proteomes" id="UP000614350">
    <property type="component" value="Unassembled WGS sequence"/>
</dbReference>
<keyword evidence="3" id="KW-1185">Reference proteome</keyword>
<feature type="region of interest" description="Disordered" evidence="1">
    <location>
        <begin position="1"/>
        <end position="81"/>
    </location>
</feature>
<evidence type="ECO:0000313" key="3">
    <source>
        <dbReference type="Proteomes" id="UP000614350"/>
    </source>
</evidence>
<accession>A0A834MRG9</accession>
<evidence type="ECO:0000313" key="2">
    <source>
        <dbReference type="EMBL" id="KAF7380959.1"/>
    </source>
</evidence>
<name>A0A834MRG9_VESVU</name>
<evidence type="ECO:0000256" key="1">
    <source>
        <dbReference type="SAM" id="MobiDB-lite"/>
    </source>
</evidence>
<sequence>MYDRLSSHLSRATFSDGPGLLRGKYRKESRKERQRSNRHARKLFAFDSRCMPREETRASSNLSNGSGGRSAYGEEVTGEKA</sequence>
<organism evidence="2 3">
    <name type="scientific">Vespula vulgaris</name>
    <name type="common">Yellow jacket</name>
    <name type="synonym">Wasp</name>
    <dbReference type="NCBI Taxonomy" id="7454"/>
    <lineage>
        <taxon>Eukaryota</taxon>
        <taxon>Metazoa</taxon>
        <taxon>Ecdysozoa</taxon>
        <taxon>Arthropoda</taxon>
        <taxon>Hexapoda</taxon>
        <taxon>Insecta</taxon>
        <taxon>Pterygota</taxon>
        <taxon>Neoptera</taxon>
        <taxon>Endopterygota</taxon>
        <taxon>Hymenoptera</taxon>
        <taxon>Apocrita</taxon>
        <taxon>Aculeata</taxon>
        <taxon>Vespoidea</taxon>
        <taxon>Vespidae</taxon>
        <taxon>Vespinae</taxon>
        <taxon>Vespula</taxon>
    </lineage>
</organism>